<dbReference type="EMBL" id="QFXD01000070">
    <property type="protein sequence ID" value="RDH92292.1"/>
    <property type="molecule type" value="Genomic_DNA"/>
</dbReference>
<reference evidence="1 2" key="1">
    <citation type="journal article" date="2018" name="ISME J.">
        <title>Endosymbiont genomes yield clues of tubeworm success.</title>
        <authorList>
            <person name="Li Y."/>
            <person name="Liles M.R."/>
            <person name="Halanych K.M."/>
        </authorList>
    </citation>
    <scope>NUCLEOTIDE SEQUENCE [LARGE SCALE GENOMIC DNA]</scope>
    <source>
        <strain evidence="1">A1422</strain>
    </source>
</reference>
<proteinExistence type="predicted"/>
<evidence type="ECO:0000313" key="1">
    <source>
        <dbReference type="EMBL" id="RDH92292.1"/>
    </source>
</evidence>
<comment type="caution">
    <text evidence="1">The sequence shown here is derived from an EMBL/GenBank/DDBJ whole genome shotgun (WGS) entry which is preliminary data.</text>
</comment>
<protein>
    <submittedName>
        <fullName evidence="1">Uncharacterized protein</fullName>
    </submittedName>
</protein>
<evidence type="ECO:0000313" key="2">
    <source>
        <dbReference type="Proteomes" id="UP000255508"/>
    </source>
</evidence>
<accession>A0A370E1V9</accession>
<gene>
    <name evidence="1" type="ORF">DIZ79_03825</name>
</gene>
<organism evidence="1 2">
    <name type="scientific">endosymbiont of Lamellibrachia luymesi</name>
    <dbReference type="NCBI Taxonomy" id="2200907"/>
    <lineage>
        <taxon>Bacteria</taxon>
        <taxon>Pseudomonadati</taxon>
        <taxon>Pseudomonadota</taxon>
        <taxon>Gammaproteobacteria</taxon>
        <taxon>sulfur-oxidizing symbionts</taxon>
    </lineage>
</organism>
<name>A0A370E1V9_9GAMM</name>
<dbReference type="Proteomes" id="UP000255508">
    <property type="component" value="Unassembled WGS sequence"/>
</dbReference>
<dbReference type="AlphaFoldDB" id="A0A370E1V9"/>
<sequence length="74" mass="8204">MRPSTLKTGAKLRITTALGVDTYTAFFVRRQPAKAGRKAVNHLRSPDFANLDSSDEIGSFVMSDYDLSRRGEIV</sequence>